<dbReference type="EMBL" id="AMZH03004625">
    <property type="protein sequence ID" value="RRT68657.1"/>
    <property type="molecule type" value="Genomic_DNA"/>
</dbReference>
<evidence type="ECO:0000313" key="1">
    <source>
        <dbReference type="EMBL" id="RRT68657.1"/>
    </source>
</evidence>
<dbReference type="Proteomes" id="UP000287651">
    <property type="component" value="Unassembled WGS sequence"/>
</dbReference>
<organism evidence="1 2">
    <name type="scientific">Ensete ventricosum</name>
    <name type="common">Abyssinian banana</name>
    <name type="synonym">Musa ensete</name>
    <dbReference type="NCBI Taxonomy" id="4639"/>
    <lineage>
        <taxon>Eukaryota</taxon>
        <taxon>Viridiplantae</taxon>
        <taxon>Streptophyta</taxon>
        <taxon>Embryophyta</taxon>
        <taxon>Tracheophyta</taxon>
        <taxon>Spermatophyta</taxon>
        <taxon>Magnoliopsida</taxon>
        <taxon>Liliopsida</taxon>
        <taxon>Zingiberales</taxon>
        <taxon>Musaceae</taxon>
        <taxon>Ensete</taxon>
    </lineage>
</organism>
<dbReference type="AlphaFoldDB" id="A0A426ZXF1"/>
<evidence type="ECO:0000313" key="2">
    <source>
        <dbReference type="Proteomes" id="UP000287651"/>
    </source>
</evidence>
<gene>
    <name evidence="1" type="ORF">B296_00010607</name>
</gene>
<accession>A0A426ZXF1</accession>
<name>A0A426ZXF1_ENSVE</name>
<comment type="caution">
    <text evidence="1">The sequence shown here is derived from an EMBL/GenBank/DDBJ whole genome shotgun (WGS) entry which is preliminary data.</text>
</comment>
<proteinExistence type="predicted"/>
<sequence>MFPKEQLVGCVVYPCDDWREKHRGPRDPQRFSAVASWVSRTVDSVWILSRPHVKLETSNSRIKPSIHKGPT</sequence>
<reference evidence="1 2" key="1">
    <citation type="journal article" date="2014" name="Agronomy (Basel)">
        <title>A Draft Genome Sequence for Ensete ventricosum, the Drought-Tolerant Tree Against Hunger.</title>
        <authorList>
            <person name="Harrison J."/>
            <person name="Moore K.A."/>
            <person name="Paszkiewicz K."/>
            <person name="Jones T."/>
            <person name="Grant M."/>
            <person name="Ambacheew D."/>
            <person name="Muzemil S."/>
            <person name="Studholme D.J."/>
        </authorList>
    </citation>
    <scope>NUCLEOTIDE SEQUENCE [LARGE SCALE GENOMIC DNA]</scope>
</reference>
<protein>
    <submittedName>
        <fullName evidence="1">Uncharacterized protein</fullName>
    </submittedName>
</protein>